<name>A0A085TXQ1_9RHOB</name>
<evidence type="ECO:0008006" key="3">
    <source>
        <dbReference type="Google" id="ProtNLM"/>
    </source>
</evidence>
<gene>
    <name evidence="1" type="ORF">DW2_06038</name>
</gene>
<reference evidence="1 2" key="2">
    <citation type="journal article" date="2015" name="Antonie Van Leeuwenhoek">
        <title>Thioclava indica sp. nov., isolated from surface seawater of the Indian Ocean.</title>
        <authorList>
            <person name="Liu Y."/>
            <person name="Lai Q."/>
            <person name="Du J."/>
            <person name="Xu H."/>
            <person name="Jiang L."/>
            <person name="Shao Z."/>
        </authorList>
    </citation>
    <scope>NUCLEOTIDE SEQUENCE [LARGE SCALE GENOMIC DNA]</scope>
    <source>
        <strain evidence="1 2">13D2W-2</strain>
    </source>
</reference>
<evidence type="ECO:0000313" key="2">
    <source>
        <dbReference type="Proteomes" id="UP000028607"/>
    </source>
</evidence>
<sequence>MRRLLISLAFEGRVLVASRIEAHVSPFIRYDSNLNGGFPVSSLTVGGLTFQINPDDVRKKGALVGLDGQASFAMPLADGLALSGVGQVELGYAPQQRVDKTQLSGSLCVERMFNTATWLSSCLSGYKQVFDLGQDRGISGSLTLRQELLVGQSFHELTIGVSRKRELANGGSNQNIVSLGMISALRTGFALNTNFSFGDAVLGELVMRNRVGIGISGLIAGRPTSVFFHREESRGSLYLGQPRRDRTLTVQMIRSLPWRWSAEISYSLIRSSADVFDDNFLGFSVSRRF</sequence>
<evidence type="ECO:0000313" key="1">
    <source>
        <dbReference type="EMBL" id="KFE35498.1"/>
    </source>
</evidence>
<keyword evidence="2" id="KW-1185">Reference proteome</keyword>
<dbReference type="AlphaFoldDB" id="A0A085TXQ1"/>
<protein>
    <recommendedName>
        <fullName evidence="3">DUF2219 domain-containing protein</fullName>
    </recommendedName>
</protein>
<reference evidence="2" key="1">
    <citation type="submission" date="2013-04" db="EMBL/GenBank/DDBJ databases">
        <title>Thioclava sp. 13D2W-2 Genome Sequencing.</title>
        <authorList>
            <person name="Lai Q."/>
            <person name="Li G."/>
            <person name="Shao Z."/>
        </authorList>
    </citation>
    <scope>NUCLEOTIDE SEQUENCE [LARGE SCALE GENOMIC DNA]</scope>
    <source>
        <strain evidence="2">13D2W-2</strain>
    </source>
</reference>
<accession>A0A085TXQ1</accession>
<comment type="caution">
    <text evidence="1">The sequence shown here is derived from an EMBL/GenBank/DDBJ whole genome shotgun (WGS) entry which is preliminary data.</text>
</comment>
<dbReference type="Proteomes" id="UP000028607">
    <property type="component" value="Unassembled WGS sequence"/>
</dbReference>
<proteinExistence type="predicted"/>
<dbReference type="eggNOG" id="ENOG5032W2K">
    <property type="taxonomic scope" value="Bacteria"/>
</dbReference>
<organism evidence="1 2">
    <name type="scientific">Thioclava atlantica</name>
    <dbReference type="NCBI Taxonomy" id="1317124"/>
    <lineage>
        <taxon>Bacteria</taxon>
        <taxon>Pseudomonadati</taxon>
        <taxon>Pseudomonadota</taxon>
        <taxon>Alphaproteobacteria</taxon>
        <taxon>Rhodobacterales</taxon>
        <taxon>Paracoccaceae</taxon>
        <taxon>Thioclava</taxon>
    </lineage>
</organism>
<dbReference type="EMBL" id="AQRC01000004">
    <property type="protein sequence ID" value="KFE35498.1"/>
    <property type="molecule type" value="Genomic_DNA"/>
</dbReference>